<dbReference type="PROSITE" id="PS50005">
    <property type="entry name" value="TPR"/>
    <property type="match status" value="2"/>
</dbReference>
<gene>
    <name evidence="5" type="ORF">QTG54_001641</name>
</gene>
<dbReference type="SMART" id="SM00028">
    <property type="entry name" value="TPR"/>
    <property type="match status" value="14"/>
</dbReference>
<dbReference type="InterPro" id="IPR019734">
    <property type="entry name" value="TPR_rpt"/>
</dbReference>
<name>A0AAD8YKH4_9STRA</name>
<dbReference type="SUPFAM" id="SSF48452">
    <property type="entry name" value="TPR-like"/>
    <property type="match status" value="3"/>
</dbReference>
<dbReference type="Pfam" id="PF13424">
    <property type="entry name" value="TPR_12"/>
    <property type="match status" value="4"/>
</dbReference>
<evidence type="ECO:0000256" key="4">
    <source>
        <dbReference type="SAM" id="MobiDB-lite"/>
    </source>
</evidence>
<accession>A0AAD8YKH4</accession>
<dbReference type="AlphaFoldDB" id="A0AAD8YKH4"/>
<evidence type="ECO:0000256" key="2">
    <source>
        <dbReference type="ARBA" id="ARBA00022803"/>
    </source>
</evidence>
<dbReference type="Gene3D" id="1.25.40.10">
    <property type="entry name" value="Tetratricopeptide repeat domain"/>
    <property type="match status" value="4"/>
</dbReference>
<evidence type="ECO:0000313" key="5">
    <source>
        <dbReference type="EMBL" id="KAK1747678.1"/>
    </source>
</evidence>
<dbReference type="EMBL" id="JATAAI010000002">
    <property type="protein sequence ID" value="KAK1747678.1"/>
    <property type="molecule type" value="Genomic_DNA"/>
</dbReference>
<evidence type="ECO:0000256" key="3">
    <source>
        <dbReference type="PROSITE-ProRule" id="PRU00339"/>
    </source>
</evidence>
<dbReference type="PANTHER" id="PTHR45641">
    <property type="entry name" value="TETRATRICOPEPTIDE REPEAT PROTEIN (AFU_ORTHOLOGUE AFUA_6G03870)"/>
    <property type="match status" value="1"/>
</dbReference>
<keyword evidence="2 3" id="KW-0802">TPR repeat</keyword>
<feature type="region of interest" description="Disordered" evidence="4">
    <location>
        <begin position="130"/>
        <end position="167"/>
    </location>
</feature>
<sequence length="791" mass="87996">MNSLTTDRANSSNSCSIGSSKRKRGSISFADQTEEDVVATTNTPAQNDIVLLNNLGVDCFEHGILTDATKCFQNAMEIFSSRPGGSITTNLTSMSSQVSCISLDSSSQSSPDKVLVTTSAHDQDVIMEDAESAASDSEASGTEKHQLSTAPIQGSPSPPRSEYDEGMTCYNRPLRIDNSKSDDYHSTAPMLLFNVGQLHSLEGDDTTAERYFLQALDILQQRFESNHRDEGMELDASARLDNDVSIDAIPILHNLARIYYRAQNYKLAMDMYFRALDIAQQDEQASSSLANTLNCIGVLFFHMGGNTKKNATKALDMFNASLVVRKNLIEQAEDPNHNSYKLLKQELATTMNNKGRIHYMLGDHNAALVTYIDALKLRREILPSLHLDLAASAYNLGQTYHQLGNLTEAMELYHEFHSIITRIFVGKNHRDLAIILKCMAQVHHDQSQYEEAARLYYKSLETTKAALGDFHPEVASLLNKIGNMHYENSDFSSAIRVYEEGLVVEQAVLQHDHPNIVVTLTNIAQSQKHEGNYYAALERYVEAHALQKAILGDKDPKVAVTLSNVAQVSCRLGRFTRAFDAYQEVLQIRRDAFGDDHVEVAATLNSIGLVLFKQGFHGLAIESFRESLRVRKLCLGSQHRDVAVVLYNIATTHLEQGDEELATEYYAETLRVERTALGNDHRDLAVTLQHIGQIHRQRGELDVALGYFKEALRIEKLNLGDSTTVVARLLNKMGNIYLAKADVINMMQCFTEATRIYELCGETDNANGDLEISGYNFYCLSITNPECAAAA</sequence>
<dbReference type="PANTHER" id="PTHR45641:SF19">
    <property type="entry name" value="NEPHROCYSTIN-3"/>
    <property type="match status" value="1"/>
</dbReference>
<keyword evidence="6" id="KW-1185">Reference proteome</keyword>
<protein>
    <submittedName>
        <fullName evidence="5">Tetratricopeptide repeat protein</fullName>
    </submittedName>
</protein>
<comment type="caution">
    <text evidence="5">The sequence shown here is derived from an EMBL/GenBank/DDBJ whole genome shotgun (WGS) entry which is preliminary data.</text>
</comment>
<dbReference type="Pfam" id="PF13176">
    <property type="entry name" value="TPR_7"/>
    <property type="match status" value="1"/>
</dbReference>
<feature type="repeat" description="TPR" evidence="3">
    <location>
        <begin position="249"/>
        <end position="282"/>
    </location>
</feature>
<evidence type="ECO:0000313" key="6">
    <source>
        <dbReference type="Proteomes" id="UP001224775"/>
    </source>
</evidence>
<dbReference type="InterPro" id="IPR011990">
    <property type="entry name" value="TPR-like_helical_dom_sf"/>
</dbReference>
<proteinExistence type="predicted"/>
<reference evidence="5" key="1">
    <citation type="submission" date="2023-06" db="EMBL/GenBank/DDBJ databases">
        <title>Survivors Of The Sea: Transcriptome response of Skeletonema marinoi to long-term dormancy.</title>
        <authorList>
            <person name="Pinder M.I.M."/>
            <person name="Kourtchenko O."/>
            <person name="Robertson E.K."/>
            <person name="Larsson T."/>
            <person name="Maumus F."/>
            <person name="Osuna-Cruz C.M."/>
            <person name="Vancaester E."/>
            <person name="Stenow R."/>
            <person name="Vandepoele K."/>
            <person name="Ploug H."/>
            <person name="Bruchert V."/>
            <person name="Godhe A."/>
            <person name="Topel M."/>
        </authorList>
    </citation>
    <scope>NUCLEOTIDE SEQUENCE</scope>
    <source>
        <strain evidence="5">R05AC</strain>
    </source>
</reference>
<organism evidence="5 6">
    <name type="scientific">Skeletonema marinoi</name>
    <dbReference type="NCBI Taxonomy" id="267567"/>
    <lineage>
        <taxon>Eukaryota</taxon>
        <taxon>Sar</taxon>
        <taxon>Stramenopiles</taxon>
        <taxon>Ochrophyta</taxon>
        <taxon>Bacillariophyta</taxon>
        <taxon>Coscinodiscophyceae</taxon>
        <taxon>Thalassiosirophycidae</taxon>
        <taxon>Thalassiosirales</taxon>
        <taxon>Skeletonemataceae</taxon>
        <taxon>Skeletonema</taxon>
        <taxon>Skeletonema marinoi-dohrnii complex</taxon>
    </lineage>
</organism>
<feature type="repeat" description="TPR" evidence="3">
    <location>
        <begin position="685"/>
        <end position="718"/>
    </location>
</feature>
<feature type="region of interest" description="Disordered" evidence="4">
    <location>
        <begin position="1"/>
        <end position="28"/>
    </location>
</feature>
<evidence type="ECO:0000256" key="1">
    <source>
        <dbReference type="ARBA" id="ARBA00022737"/>
    </source>
</evidence>
<feature type="compositionally biased region" description="Polar residues" evidence="4">
    <location>
        <begin position="1"/>
        <end position="10"/>
    </location>
</feature>
<keyword evidence="1" id="KW-0677">Repeat</keyword>
<dbReference type="Proteomes" id="UP001224775">
    <property type="component" value="Unassembled WGS sequence"/>
</dbReference>